<protein>
    <submittedName>
        <fullName evidence="3">Uncharacterized protein</fullName>
    </submittedName>
</protein>
<feature type="region of interest" description="Disordered" evidence="1">
    <location>
        <begin position="413"/>
        <end position="459"/>
    </location>
</feature>
<feature type="transmembrane region" description="Helical" evidence="2">
    <location>
        <begin position="621"/>
        <end position="642"/>
    </location>
</feature>
<dbReference type="EMBL" id="LNZH02000208">
    <property type="protein sequence ID" value="OCB85692.1"/>
    <property type="molecule type" value="Genomic_DNA"/>
</dbReference>
<feature type="region of interest" description="Disordered" evidence="1">
    <location>
        <begin position="579"/>
        <end position="611"/>
    </location>
</feature>
<feature type="compositionally biased region" description="Polar residues" evidence="1">
    <location>
        <begin position="285"/>
        <end position="294"/>
    </location>
</feature>
<comment type="caution">
    <text evidence="3">The sequence shown here is derived from an EMBL/GenBank/DDBJ whole genome shotgun (WGS) entry which is preliminary data.</text>
</comment>
<evidence type="ECO:0000313" key="3">
    <source>
        <dbReference type="EMBL" id="OCB85692.1"/>
    </source>
</evidence>
<dbReference type="AlphaFoldDB" id="A0A9Q5HTH0"/>
<feature type="compositionally biased region" description="Polar residues" evidence="1">
    <location>
        <begin position="446"/>
        <end position="459"/>
    </location>
</feature>
<keyword evidence="2" id="KW-0812">Transmembrane</keyword>
<accession>A0A9Q5HTH0</accession>
<feature type="region of interest" description="Disordered" evidence="1">
    <location>
        <begin position="1"/>
        <end position="26"/>
    </location>
</feature>
<feature type="compositionally biased region" description="Polar residues" evidence="1">
    <location>
        <begin position="597"/>
        <end position="611"/>
    </location>
</feature>
<feature type="region of interest" description="Disordered" evidence="1">
    <location>
        <begin position="145"/>
        <end position="193"/>
    </location>
</feature>
<feature type="compositionally biased region" description="Basic and acidic residues" evidence="1">
    <location>
        <begin position="295"/>
        <end position="308"/>
    </location>
</feature>
<dbReference type="Proteomes" id="UP000757232">
    <property type="component" value="Unassembled WGS sequence"/>
</dbReference>
<feature type="compositionally biased region" description="Polar residues" evidence="1">
    <location>
        <begin position="100"/>
        <end position="128"/>
    </location>
</feature>
<organism evidence="3 4">
    <name type="scientific">Sanghuangporus baumii</name>
    <name type="common">Phellinus baumii</name>
    <dbReference type="NCBI Taxonomy" id="108892"/>
    <lineage>
        <taxon>Eukaryota</taxon>
        <taxon>Fungi</taxon>
        <taxon>Dikarya</taxon>
        <taxon>Basidiomycota</taxon>
        <taxon>Agaricomycotina</taxon>
        <taxon>Agaricomycetes</taxon>
        <taxon>Hymenochaetales</taxon>
        <taxon>Hymenochaetaceae</taxon>
        <taxon>Sanghuangporus</taxon>
    </lineage>
</organism>
<sequence length="1148" mass="123478">MSNQLVETDGGRSKKPPRISIASLGTSASGIAESAISYADSELSGISQFPAPPAEIPTPTLSRYGTPTSQHFTVRLPPSIPDYETPDRFHFGTPPASRSPAGSQFSNKSNPQETRSVKSGSSSRTGISNAVGDGISAFKQASSPLASLPAQPSTSYQPVRPLVYRRNPVPHPPISERNLSKRPDTPHSTAAASSLLDWSDATSGISIDTNEERLLTTSFITSLLSQAPDPFPGNKVYDAGKRAMSGFDKRSNQTCRDAVASDEPRSHQSIIPFYPSDLLSAESGEGSTSRQQMLSDDRRSVNADSRRTLKDYSETGHMDEQLQSAIRRPSIMVARGGIEAHPVAVVPAIRLPSSVQRSDDMNNSVITSASMASKPPVHRADAPRNVRQTGGFDGDFVSRESDEDFARLKLDLHQDGPVMTTNAPPPHLAANSQKRASHARSKSRSDQNQPLSSGFTLQRNQSMKSVVSSLVSRISNSSALRRARYLNWLRQRPLPPIPVGTNPPPEFPNGKEIQKSEESIPLPTLVKRADDLSGMLSSGRFLSGADKNNEFHYQEASVPYADLHPGVRRTYTQLDTRSAGQRSSLFSRVRRRKEDPNVTTTGSPSSAKTSTFDAKRKRRRLWIVAIVVVIGVALAIAIPVAISSQNSSRPKCSGNQTVNDVNQLFSSSFTEEEMSDAVVVAAGVPPDGVCSSQALLIDVEPGLDSATAPNRTKWAQAAMLWNLAMTQDVSEAMALQDFVSSAPWRMLSSIDGPVDDSSGRFTSNVSGYDFDFASQTVSPLSAKFRNSSPSEDQFEALSMTAVNVLDRMYSFAIASSTQREKALINYWTSVLQRQESELDMFKTAVRNSAFLIPFDATSSPGGNRLTDIMPNTSSTEFPVPISCYPGLDESQLTRINALETAVFGLDPASTTSLFSESCFPDRPVYGVVDLLGLRLPFPDNREGVALQASALNTDATIRAVMYSGEVLSALPGATAVPDITAATTDAREFGAVDFLDHVLLNYLSSISNASIAMDLVSHVLSSNIPSIGSPLANSLSSLPILEFAVFGIIRPQDVAFSASSFSTPTGSLFFGSDAAQMFRSWALVNTSASIVWTESALSTDVVHEGSSEDDAFESVWQPASELVASGPTNADDVSKVTSSLRSLGLFSP</sequence>
<keyword evidence="2" id="KW-1133">Transmembrane helix</keyword>
<keyword evidence="4" id="KW-1185">Reference proteome</keyword>
<feature type="region of interest" description="Disordered" evidence="1">
    <location>
        <begin position="45"/>
        <end position="128"/>
    </location>
</feature>
<dbReference type="OrthoDB" id="5595612at2759"/>
<evidence type="ECO:0000256" key="1">
    <source>
        <dbReference type="SAM" id="MobiDB-lite"/>
    </source>
</evidence>
<feature type="region of interest" description="Disordered" evidence="1">
    <location>
        <begin position="370"/>
        <end position="398"/>
    </location>
</feature>
<keyword evidence="2" id="KW-0472">Membrane</keyword>
<evidence type="ECO:0000256" key="2">
    <source>
        <dbReference type="SAM" id="Phobius"/>
    </source>
</evidence>
<feature type="compositionally biased region" description="Polar residues" evidence="1">
    <location>
        <begin position="59"/>
        <end position="72"/>
    </location>
</feature>
<proteinExistence type="predicted"/>
<name>A0A9Q5HTH0_SANBA</name>
<reference evidence="3" key="1">
    <citation type="submission" date="2016-06" db="EMBL/GenBank/DDBJ databases">
        <title>Draft Genome sequence of the fungus Inonotus baumii.</title>
        <authorList>
            <person name="Zhu H."/>
            <person name="Lin W."/>
        </authorList>
    </citation>
    <scope>NUCLEOTIDE SEQUENCE</scope>
    <source>
        <strain evidence="3">821</strain>
    </source>
</reference>
<gene>
    <name evidence="3" type="ORF">A7U60_g7343</name>
</gene>
<evidence type="ECO:0000313" key="4">
    <source>
        <dbReference type="Proteomes" id="UP000757232"/>
    </source>
</evidence>
<feature type="region of interest" description="Disordered" evidence="1">
    <location>
        <begin position="276"/>
        <end position="308"/>
    </location>
</feature>